<feature type="transmembrane region" description="Helical" evidence="1">
    <location>
        <begin position="53"/>
        <end position="78"/>
    </location>
</feature>
<evidence type="ECO:0000313" key="3">
    <source>
        <dbReference type="Proteomes" id="UP001500920"/>
    </source>
</evidence>
<name>A0ABP7EK13_9STAP</name>
<keyword evidence="3" id="KW-1185">Reference proteome</keyword>
<protein>
    <submittedName>
        <fullName evidence="2">Uncharacterized protein</fullName>
    </submittedName>
</protein>
<accession>A0ABP7EK13</accession>
<organism evidence="2 3">
    <name type="scientific">Salinicoccus jeotgali</name>
    <dbReference type="NCBI Taxonomy" id="381634"/>
    <lineage>
        <taxon>Bacteria</taxon>
        <taxon>Bacillati</taxon>
        <taxon>Bacillota</taxon>
        <taxon>Bacilli</taxon>
        <taxon>Bacillales</taxon>
        <taxon>Staphylococcaceae</taxon>
        <taxon>Salinicoccus</taxon>
    </lineage>
</organism>
<keyword evidence="1" id="KW-0812">Transmembrane</keyword>
<proteinExistence type="predicted"/>
<reference evidence="3" key="1">
    <citation type="journal article" date="2019" name="Int. J. Syst. Evol. Microbiol.">
        <title>The Global Catalogue of Microorganisms (GCM) 10K type strain sequencing project: providing services to taxonomists for standard genome sequencing and annotation.</title>
        <authorList>
            <consortium name="The Broad Institute Genomics Platform"/>
            <consortium name="The Broad Institute Genome Sequencing Center for Infectious Disease"/>
            <person name="Wu L."/>
            <person name="Ma J."/>
        </authorList>
    </citation>
    <scope>NUCLEOTIDE SEQUENCE [LARGE SCALE GENOMIC DNA]</scope>
    <source>
        <strain evidence="3">JCM 16981</strain>
    </source>
</reference>
<evidence type="ECO:0000256" key="1">
    <source>
        <dbReference type="SAM" id="Phobius"/>
    </source>
</evidence>
<keyword evidence="1" id="KW-1133">Transmembrane helix</keyword>
<gene>
    <name evidence="2" type="ORF">GCM10022378_07860</name>
</gene>
<evidence type="ECO:0000313" key="2">
    <source>
        <dbReference type="EMBL" id="GAA3720253.1"/>
    </source>
</evidence>
<keyword evidence="1" id="KW-0472">Membrane</keyword>
<comment type="caution">
    <text evidence="2">The sequence shown here is derived from an EMBL/GenBank/DDBJ whole genome shotgun (WGS) entry which is preliminary data.</text>
</comment>
<dbReference type="Proteomes" id="UP001500920">
    <property type="component" value="Unassembled WGS sequence"/>
</dbReference>
<sequence>MLKKILSVVILVAVTLIILFLMDLSGLNTQGTDNFLGNLDNLGITFINYHADQIYNILASLIIILFFLYLIFTLLFGARKSSN</sequence>
<dbReference type="EMBL" id="BAABCK010000015">
    <property type="protein sequence ID" value="GAA3720253.1"/>
    <property type="molecule type" value="Genomic_DNA"/>
</dbReference>